<dbReference type="PANTHER" id="PTHR47738:SF1">
    <property type="entry name" value="NITROGEN REGULATORY PROTEIN"/>
    <property type="match status" value="1"/>
</dbReference>
<name>Q8F8C5_LEPIN</name>
<dbReference type="InterPro" id="IPR051541">
    <property type="entry name" value="PTS_SugarTrans_NitroReg"/>
</dbReference>
<protein>
    <submittedName>
        <fullName evidence="2">Phosphoenolpyruvate-dependent enzyme IIA component of the PTS system</fullName>
    </submittedName>
</protein>
<organism evidence="2 3">
    <name type="scientific">Leptospira interrogans serogroup Icterohaemorrhagiae serovar Lai (strain 56601)</name>
    <dbReference type="NCBI Taxonomy" id="189518"/>
    <lineage>
        <taxon>Bacteria</taxon>
        <taxon>Pseudomonadati</taxon>
        <taxon>Spirochaetota</taxon>
        <taxon>Spirochaetia</taxon>
        <taxon>Leptospirales</taxon>
        <taxon>Leptospiraceae</taxon>
        <taxon>Leptospira</taxon>
    </lineage>
</organism>
<dbReference type="GO" id="GO:0030295">
    <property type="term" value="F:protein kinase activator activity"/>
    <property type="evidence" value="ECO:0000318"/>
    <property type="project" value="GO_Central"/>
</dbReference>
<dbReference type="InterPro" id="IPR002178">
    <property type="entry name" value="PTS_EIIA_type-2_dom"/>
</dbReference>
<dbReference type="OrthoDB" id="95460at2"/>
<dbReference type="EMBL" id="AE010300">
    <property type="protein sequence ID" value="AAN47831.2"/>
    <property type="molecule type" value="Genomic_DNA"/>
</dbReference>
<dbReference type="Pfam" id="PF00359">
    <property type="entry name" value="PTS_EIIA_2"/>
    <property type="match status" value="1"/>
</dbReference>
<dbReference type="AlphaFoldDB" id="Q8F8C5"/>
<dbReference type="EnsemblBacteria" id="AAN47831">
    <property type="protein sequence ID" value="AAN47831"/>
    <property type="gene ID" value="LA_0632"/>
</dbReference>
<proteinExistence type="predicted"/>
<dbReference type="FunCoup" id="Q8F8C5">
    <property type="interactions" value="133"/>
</dbReference>
<dbReference type="SUPFAM" id="SSF55804">
    <property type="entry name" value="Phoshotransferase/anion transport protein"/>
    <property type="match status" value="1"/>
</dbReference>
<sequence length="158" mass="17754">MNQLLTLLQPETVIFNLESGSKEEVISRLLQKAIDTHQIDTHQIDTENKEEILESLLAREKSMSTGIGSGVAIPHCSVNLVDELKCVMGLNPNGIDFDSIDHQPVHIFILLIVPKTKFQEHIKTLAQIAKALNVKEDREKLIRSGSFEEIQKAFSRNV</sequence>
<evidence type="ECO:0000313" key="2">
    <source>
        <dbReference type="EMBL" id="AAN47831.2"/>
    </source>
</evidence>
<accession>Q8F8C5</accession>
<keyword evidence="3" id="KW-1185">Reference proteome</keyword>
<evidence type="ECO:0000259" key="1">
    <source>
        <dbReference type="PROSITE" id="PS51094"/>
    </source>
</evidence>
<dbReference type="InterPro" id="IPR016152">
    <property type="entry name" value="PTrfase/Anion_transptr"/>
</dbReference>
<dbReference type="PROSITE" id="PS51094">
    <property type="entry name" value="PTS_EIIA_TYPE_2"/>
    <property type="match status" value="1"/>
</dbReference>
<dbReference type="PaxDb" id="189518-LA_0632"/>
<dbReference type="CDD" id="cd00211">
    <property type="entry name" value="PTS_IIA_fru"/>
    <property type="match status" value="1"/>
</dbReference>
<dbReference type="RefSeq" id="WP_011069646.1">
    <property type="nucleotide sequence ID" value="NC_004342.2"/>
</dbReference>
<dbReference type="STRING" id="189518.LA_0632"/>
<feature type="domain" description="PTS EIIA type-2" evidence="1">
    <location>
        <begin position="6"/>
        <end position="157"/>
    </location>
</feature>
<dbReference type="KEGG" id="lil:LA_0632"/>
<dbReference type="InParanoid" id="Q8F8C5"/>
<dbReference type="HOGENOM" id="CLU_072531_5_0_12"/>
<dbReference type="Proteomes" id="UP000001408">
    <property type="component" value="Chromosome I"/>
</dbReference>
<reference evidence="2 3" key="1">
    <citation type="journal article" date="2003" name="Nature">
        <title>Unique physiological and pathogenic features of Leptospira interrogans revealed by whole-genome sequencing.</title>
        <authorList>
            <person name="Ren S.X."/>
            <person name="Fu G."/>
            <person name="Jiang X.G."/>
            <person name="Zeng R."/>
            <person name="Miao Y.G."/>
            <person name="Xu H."/>
            <person name="Zhang Y.X."/>
            <person name="Xiong H."/>
            <person name="Lu G."/>
            <person name="Lu L.F."/>
            <person name="Jiang H.Q."/>
            <person name="Jia J."/>
            <person name="Tu Y.F."/>
            <person name="Jiang J.X."/>
            <person name="Gu W.Y."/>
            <person name="Zhang Y.Q."/>
            <person name="Cai Z."/>
            <person name="Sheng H.H."/>
            <person name="Yin H.F."/>
            <person name="Zhang Y."/>
            <person name="Zhu G.F."/>
            <person name="Wan M."/>
            <person name="Huang H.L."/>
            <person name="Qian Z."/>
            <person name="Wang S.Y."/>
            <person name="Ma W."/>
            <person name="Yao Z.J."/>
            <person name="Shen Y."/>
            <person name="Qiang B.Q."/>
            <person name="Xia Q.C."/>
            <person name="Guo X.K."/>
            <person name="Danchin A."/>
            <person name="Saint Girons I."/>
            <person name="Somerville R.L."/>
            <person name="Wen Y.M."/>
            <person name="Shi M.H."/>
            <person name="Chen Z."/>
            <person name="Xu J.G."/>
            <person name="Zhao G.P."/>
        </authorList>
    </citation>
    <scope>NUCLEOTIDE SEQUENCE [LARGE SCALE GENOMIC DNA]</scope>
    <source>
        <strain evidence="2 3">56601</strain>
    </source>
</reference>
<evidence type="ECO:0000313" key="3">
    <source>
        <dbReference type="Proteomes" id="UP000001408"/>
    </source>
</evidence>
<dbReference type="PATRIC" id="fig|189518.3.peg.631"/>
<gene>
    <name evidence="2" type="primary">ptsN</name>
    <name evidence="2" type="ordered locus">LA_0632</name>
</gene>
<dbReference type="PANTHER" id="PTHR47738">
    <property type="entry name" value="PTS SYSTEM FRUCTOSE-LIKE EIIA COMPONENT-RELATED"/>
    <property type="match status" value="1"/>
</dbReference>
<dbReference type="Gene3D" id="3.40.930.10">
    <property type="entry name" value="Mannitol-specific EII, Chain A"/>
    <property type="match status" value="1"/>
</dbReference>